<dbReference type="AlphaFoldDB" id="A0A0B6YIU8"/>
<gene>
    <name evidence="1" type="primary">ORF26929</name>
</gene>
<evidence type="ECO:0000313" key="1">
    <source>
        <dbReference type="EMBL" id="CEK56153.1"/>
    </source>
</evidence>
<organism evidence="1">
    <name type="scientific">Arion vulgaris</name>
    <dbReference type="NCBI Taxonomy" id="1028688"/>
    <lineage>
        <taxon>Eukaryota</taxon>
        <taxon>Metazoa</taxon>
        <taxon>Spiralia</taxon>
        <taxon>Lophotrochozoa</taxon>
        <taxon>Mollusca</taxon>
        <taxon>Gastropoda</taxon>
        <taxon>Heterobranchia</taxon>
        <taxon>Euthyneura</taxon>
        <taxon>Panpulmonata</taxon>
        <taxon>Eupulmonata</taxon>
        <taxon>Stylommatophora</taxon>
        <taxon>Helicina</taxon>
        <taxon>Arionoidea</taxon>
        <taxon>Arionidae</taxon>
        <taxon>Arion</taxon>
    </lineage>
</organism>
<reference evidence="1" key="1">
    <citation type="submission" date="2014-12" db="EMBL/GenBank/DDBJ databases">
        <title>Insight into the proteome of Arion vulgaris.</title>
        <authorList>
            <person name="Aradska J."/>
            <person name="Bulat T."/>
            <person name="Smidak R."/>
            <person name="Sarate P."/>
            <person name="Gangsoo J."/>
            <person name="Sialana F."/>
            <person name="Bilban M."/>
            <person name="Lubec G."/>
        </authorList>
    </citation>
    <scope>NUCLEOTIDE SEQUENCE</scope>
    <source>
        <tissue evidence="1">Skin</tissue>
    </source>
</reference>
<dbReference type="EMBL" id="HACG01009288">
    <property type="protein sequence ID" value="CEK56153.1"/>
    <property type="molecule type" value="Transcribed_RNA"/>
</dbReference>
<accession>A0A0B6YIU8</accession>
<name>A0A0B6YIU8_9EUPU</name>
<proteinExistence type="predicted"/>
<protein>
    <submittedName>
        <fullName evidence="1">Uncharacterized protein</fullName>
    </submittedName>
</protein>
<sequence length="50" mass="5935">MISILKYKIGKWLDYDMPMNIACQEKTALRWTKEEGRKKGKQSTTQKQVM</sequence>